<dbReference type="PANTHER" id="PTHR45947:SF3">
    <property type="entry name" value="SULFOQUINOVOSYL TRANSFERASE SQD2"/>
    <property type="match status" value="1"/>
</dbReference>
<evidence type="ECO:0000259" key="1">
    <source>
        <dbReference type="Pfam" id="PF00534"/>
    </source>
</evidence>
<gene>
    <name evidence="3" type="ORF">ENJ10_07355</name>
</gene>
<dbReference type="InterPro" id="IPR001296">
    <property type="entry name" value="Glyco_trans_1"/>
</dbReference>
<dbReference type="PANTHER" id="PTHR45947">
    <property type="entry name" value="SULFOQUINOVOSYL TRANSFERASE SQD2"/>
    <property type="match status" value="1"/>
</dbReference>
<dbReference type="Pfam" id="PF00534">
    <property type="entry name" value="Glycos_transf_1"/>
    <property type="match status" value="1"/>
</dbReference>
<comment type="caution">
    <text evidence="3">The sequence shown here is derived from an EMBL/GenBank/DDBJ whole genome shotgun (WGS) entry which is preliminary data.</text>
</comment>
<dbReference type="InterPro" id="IPR050194">
    <property type="entry name" value="Glycosyltransferase_grp1"/>
</dbReference>
<organism evidence="3">
    <name type="scientific">Caldithrix abyssi</name>
    <dbReference type="NCBI Taxonomy" id="187145"/>
    <lineage>
        <taxon>Bacteria</taxon>
        <taxon>Pseudomonadati</taxon>
        <taxon>Calditrichota</taxon>
        <taxon>Calditrichia</taxon>
        <taxon>Calditrichales</taxon>
        <taxon>Calditrichaceae</taxon>
        <taxon>Caldithrix</taxon>
    </lineage>
</organism>
<dbReference type="Pfam" id="PF13439">
    <property type="entry name" value="Glyco_transf_4"/>
    <property type="match status" value="1"/>
</dbReference>
<dbReference type="Gene3D" id="3.40.50.2000">
    <property type="entry name" value="Glycogen Phosphorylase B"/>
    <property type="match status" value="2"/>
</dbReference>
<dbReference type="GO" id="GO:0016757">
    <property type="term" value="F:glycosyltransferase activity"/>
    <property type="evidence" value="ECO:0007669"/>
    <property type="project" value="InterPro"/>
</dbReference>
<sequence length="377" mass="42445">MPQPIKVAHLINHLSPAGKEMGIVKLLNRMDPQRFQGYLVVFDKVWDTLSLDVEKSELIAINKKKGNDPLLPFKVAKILRSRKIDILHTHAWGTLVEGILGAKLARTPVIIHGEHGTFHKTGKRKKVQNLFWRWADYRLSVSGILARNLEKTIELPENSFETILNGVDTDKFKPNAEDRARVRAELGVREDTVLIGTVGRTIKVKNHPLMIEAAHILKDRELPFKMVVVGDSPFYSIREEMEEKIKKYRLSDTVEFLGNRSDVERVMNAFDIFVLPSLSEGCSNVIQEAMATGLPVIATNVGGNPELVSDGRTGFLFTSEDADDFAAKMETLVCDPALRKQFGEASREDALQRFSLDVMVKAYEDFYLKAMDGINGR</sequence>
<dbReference type="InterPro" id="IPR028098">
    <property type="entry name" value="Glyco_trans_4-like_N"/>
</dbReference>
<feature type="domain" description="Glycosyltransferase subfamily 4-like N-terminal" evidence="2">
    <location>
        <begin position="53"/>
        <end position="171"/>
    </location>
</feature>
<feature type="domain" description="Glycosyl transferase family 1" evidence="1">
    <location>
        <begin position="179"/>
        <end position="348"/>
    </location>
</feature>
<dbReference type="SUPFAM" id="SSF53756">
    <property type="entry name" value="UDP-Glycosyltransferase/glycogen phosphorylase"/>
    <property type="match status" value="1"/>
</dbReference>
<evidence type="ECO:0000313" key="3">
    <source>
        <dbReference type="EMBL" id="HED10489.1"/>
    </source>
</evidence>
<dbReference type="AlphaFoldDB" id="A0A7V1LM10"/>
<dbReference type="EMBL" id="DRLD01000205">
    <property type="protein sequence ID" value="HED10489.1"/>
    <property type="molecule type" value="Genomic_DNA"/>
</dbReference>
<proteinExistence type="predicted"/>
<name>A0A7V1LM10_CALAY</name>
<reference evidence="3" key="1">
    <citation type="journal article" date="2020" name="mSystems">
        <title>Genome- and Community-Level Interaction Insights into Carbon Utilization and Element Cycling Functions of Hydrothermarchaeota in Hydrothermal Sediment.</title>
        <authorList>
            <person name="Zhou Z."/>
            <person name="Liu Y."/>
            <person name="Xu W."/>
            <person name="Pan J."/>
            <person name="Luo Z.H."/>
            <person name="Li M."/>
        </authorList>
    </citation>
    <scope>NUCLEOTIDE SEQUENCE [LARGE SCALE GENOMIC DNA]</scope>
    <source>
        <strain evidence="3">HyVt-456</strain>
    </source>
</reference>
<accession>A0A7V1LM10</accession>
<dbReference type="Proteomes" id="UP000886005">
    <property type="component" value="Unassembled WGS sequence"/>
</dbReference>
<protein>
    <submittedName>
        <fullName evidence="3">Glycosyltransferase</fullName>
    </submittedName>
</protein>
<evidence type="ECO:0000259" key="2">
    <source>
        <dbReference type="Pfam" id="PF13439"/>
    </source>
</evidence>